<evidence type="ECO:0000256" key="9">
    <source>
        <dbReference type="SAM" id="SignalP"/>
    </source>
</evidence>
<keyword evidence="4 8" id="KW-1133">Transmembrane helix</keyword>
<dbReference type="Proteomes" id="UP000838412">
    <property type="component" value="Chromosome 17"/>
</dbReference>
<dbReference type="InterPro" id="IPR036179">
    <property type="entry name" value="Ig-like_dom_sf"/>
</dbReference>
<feature type="domain" description="GAIN-B" evidence="11">
    <location>
        <begin position="1608"/>
        <end position="1780"/>
    </location>
</feature>
<accession>A0A8J9Z8J2</accession>
<dbReference type="InterPro" id="IPR036364">
    <property type="entry name" value="SEA_dom_sf"/>
</dbReference>
<dbReference type="FunFam" id="2.60.220.50:FF:000052">
    <property type="entry name" value="Uncharacterized protein"/>
    <property type="match status" value="1"/>
</dbReference>
<feature type="transmembrane region" description="Helical" evidence="8">
    <location>
        <begin position="1822"/>
        <end position="1843"/>
    </location>
</feature>
<feature type="region of interest" description="Disordered" evidence="7">
    <location>
        <begin position="424"/>
        <end position="444"/>
    </location>
</feature>
<name>A0A8J9Z8J2_BRALA</name>
<feature type="transmembrane region" description="Helical" evidence="8">
    <location>
        <begin position="1889"/>
        <end position="1911"/>
    </location>
</feature>
<dbReference type="SMART" id="SM00303">
    <property type="entry name" value="GPS"/>
    <property type="match status" value="1"/>
</dbReference>
<dbReference type="CDD" id="cd15040">
    <property type="entry name" value="7tmB2_Adhesion"/>
    <property type="match status" value="1"/>
</dbReference>
<sequence length="2101" mass="232193">MASSCTTIVLAFALLFFVGSSLLGSHTVVHGQRLTLAPTTPENPTCVKLQNLFQSMERSCVRESLQYANQPAQDGTYRVTVPRQRLNPEIQATLVVVNWNQFTSYHGLLLELGPQNLEARVAYKLDGETVSSAVTGLVPRRPSDIPNGLIPLEFLRPLTVRESQVLNITLRLENDRQPLNQPCSSCVGLNLKQYQISCNFEPESFDSNGQCLRAFSAWRTELNSKGGAGVCQDPQLDRQFLERYRNCFVHPSIRYITSRVEGSLGKPARLVCITGGSPAPSVRWLRRGTLFKNSQENIIVFDSVSNSDTGKYVCVAEEKEFFNRTIRANATLELQGQACEQYQEEHARLLRECATKAAVAPQQGCGQFLFPFRNGNVTIDQIQLTLRAEGDLPWVRPGELAGLVNLNITIMQRIIKPLMEVPARRRRHDTESKTTGNHIKSDTDNPLKRIKRQELNNPQVQEEIIHQRVYGNVLAIVANGYEVSANITIEPVDVIPGNILLIKVAEEGPDKPTVCQLRDVGAFPEFQLRAYSLQPCDDDYDYYDDYDYEGFGPTMGPTELPVQEGNVTTCQQRYNDWLVARRAVPDGNQCVGDDFITQHYSTCFVPPEVIIGPSEAEVIVGETVTITCDATGFPSDYNYQWTVDGIVVPNQRGAVFRYEGVSGVHKIKCKVTSSGGEMASQDSTVTLLPEGTVLCRDVQSLFTPMQGLCVREQVTFGTRVTVDWNQFPMYHSSLREAGEGTLNARATYDNLDGQSFSSTATGQVTSETSGPVELFFPRQFVVQQGQNVNITLHLQLSDSDSRPVMNRNCSSCVGLKLWTYQGNCDFSLEFRESNGRCLRAFQAWWTKLAERGGAGSCQDYYLDQPFLDKYRKCYVRPTLQYITSPVKALYRQPARLACIASGGPPPSVRWLRNNQPVNISDRNTIMFDSVTPADTGNYTCVIEEREFFNQTLTATASLELQGLACTKLQQTENRLLGECASDAGFGYLESESESCWPSFIVQQNTSIYQLQLQLFVEGQSLPWIRSNEATGAVNLNITILWLGKQTLRPLRRRDVRSRIVDSQSSADRFKRAEPEPPVSLHQKVYRNVLVLRGEPPTLNVTIEPVNTTLNDIIQVDITEEGSNTTLCQIGIYPEIQLMGYIFSPCNRNIIPNDFSESLRGQEESLPVCQQRYSEWLVARKAVPDGDSCVGPDLVTSQYQKCFIPPEVSIRPSEIQDLVIGETVTITCDATGFPSDYNYQWTVDGTVVPNQRGAVFRYDAVSGVHKVKCKVTSSGGETESEDSTMTVLPEGTMTFVSSIRITARSFTPEMTDPTSTAFQNISSEIKDWYQQAMGSVQGQVSIRVKDAKPGSVIATQNINVQDSVLQDKDLYNGISNALRTAAQSPSSLGVDPNSVTLLSASTCYGETVTVTDSSSNRVTLTFPSSAGDTHAYSTQRCANNTESAGIPWAVRRCIGSFETGVSWASPELLDCGLDLSKLAQMPVTEGNVAEVAADLQILTSIGGSLTIGNIRDASTVLGNIANTTGDENVGYSVVVSVDQIMNIEDDILYQSQVMDQAPSRIVQALEQFNDRVNLTSNRFRRIEQNIGVETYQIGAAELINSVGFASLEGSEDLEDGLVRSYSDSSFIPNDQVDASIALPGELGSVVAFLKENIPDPTDVEVRLSFIIYQSSRLFQSNQTAPSSADTKTRVNSRVIASRVTGFDLKNLPNPVVTRYLPIVENSTNSTVNNIRCVSWDFNAGGGGGAWSTEGCNFVGIDNNRVVCECNHLTNFAVLMDIYGGLHSFALDLISKIGIALSITGLVLTLITYLVFKQLRQTRPQHLLINLCLALLATLIIFLAGINATSSPVGCTVVAFLLHYFLLAVFMWMAIEAFNMYLAFVKVLGAHVSKFLLKAAILAWGLPFVIAIITLVVDVPSNYPDGQETYRSTSFCWLQGNQLYFGFLLPAGLVLLFNTIVYIMVISKLTCRGRTKGRVADPGKGATKQQLRIAIAVMVLVGLTWIFGFFMISDGRIVFSYLFCIFNSLQGFFIFIFQCVRQKEVQNLWFKCCGCPADMYRTTKSSGGKSSSNQTESTAEGYSRGHRKSSAPETVPNAYTNIPMNSI</sequence>
<protein>
    <submittedName>
        <fullName evidence="15">ADGRG4 protein</fullName>
    </submittedName>
</protein>
<keyword evidence="16" id="KW-1185">Reference proteome</keyword>
<dbReference type="PRINTS" id="PR00249">
    <property type="entry name" value="GPCRSECRETIN"/>
</dbReference>
<dbReference type="SUPFAM" id="SSF82671">
    <property type="entry name" value="SEA domain"/>
    <property type="match status" value="1"/>
</dbReference>
<feature type="domain" description="Ig-like" evidence="14">
    <location>
        <begin position="1205"/>
        <end position="1285"/>
    </location>
</feature>
<feature type="domain" description="SEA" evidence="10">
    <location>
        <begin position="1290"/>
        <end position="1401"/>
    </location>
</feature>
<keyword evidence="5 8" id="KW-0472">Membrane</keyword>
<feature type="transmembrane region" description="Helical" evidence="8">
    <location>
        <begin position="1937"/>
        <end position="1960"/>
    </location>
</feature>
<evidence type="ECO:0000259" key="13">
    <source>
        <dbReference type="PROSITE" id="PS50262"/>
    </source>
</evidence>
<feature type="domain" description="Ig-like" evidence="14">
    <location>
        <begin position="251"/>
        <end position="333"/>
    </location>
</feature>
<feature type="domain" description="Ig-like" evidence="14">
    <location>
        <begin position="877"/>
        <end position="959"/>
    </location>
</feature>
<feature type="transmembrane region" description="Helical" evidence="8">
    <location>
        <begin position="1791"/>
        <end position="1810"/>
    </location>
</feature>
<dbReference type="GO" id="GO:0004930">
    <property type="term" value="F:G protein-coupled receptor activity"/>
    <property type="evidence" value="ECO:0007669"/>
    <property type="project" value="InterPro"/>
</dbReference>
<dbReference type="Pfam" id="PF22259">
    <property type="entry name" value="GPR128_GAIN_subdomA"/>
    <property type="match status" value="1"/>
</dbReference>
<evidence type="ECO:0000256" key="1">
    <source>
        <dbReference type="ARBA" id="ARBA00004141"/>
    </source>
</evidence>
<feature type="compositionally biased region" description="Low complexity" evidence="7">
    <location>
        <begin position="2057"/>
        <end position="2066"/>
    </location>
</feature>
<dbReference type="Pfam" id="PF00002">
    <property type="entry name" value="7tm_2"/>
    <property type="match status" value="1"/>
</dbReference>
<dbReference type="OrthoDB" id="10037534at2759"/>
<dbReference type="PANTHER" id="PTHR47767">
    <property type="entry name" value="ADHESION G PROTEIN-COUPLED RECEPTOR G7"/>
    <property type="match status" value="1"/>
</dbReference>
<feature type="domain" description="Ig-like" evidence="14">
    <location>
        <begin position="607"/>
        <end position="686"/>
    </location>
</feature>
<reference evidence="15" key="1">
    <citation type="submission" date="2022-01" db="EMBL/GenBank/DDBJ databases">
        <authorList>
            <person name="Braso-Vives M."/>
        </authorList>
    </citation>
    <scope>NUCLEOTIDE SEQUENCE</scope>
</reference>
<dbReference type="InterPro" id="IPR053066">
    <property type="entry name" value="ADGR_G7"/>
</dbReference>
<feature type="domain" description="G-protein coupled receptors family 2 profile 2" evidence="12">
    <location>
        <begin position="1785"/>
        <end position="2036"/>
    </location>
</feature>
<keyword evidence="9" id="KW-0732">Signal</keyword>
<proteinExistence type="inferred from homology"/>
<dbReference type="InterPro" id="IPR007110">
    <property type="entry name" value="Ig-like_dom"/>
</dbReference>
<comment type="subcellular location">
    <subcellularLocation>
        <location evidence="1">Membrane</location>
        <topology evidence="1">Multi-pass membrane protein</topology>
    </subcellularLocation>
</comment>
<keyword evidence="3 8" id="KW-0812">Transmembrane</keyword>
<feature type="signal peptide" evidence="9">
    <location>
        <begin position="1"/>
        <end position="31"/>
    </location>
</feature>
<dbReference type="SMART" id="SM00408">
    <property type="entry name" value="IGc2"/>
    <property type="match status" value="4"/>
</dbReference>
<evidence type="ECO:0000313" key="15">
    <source>
        <dbReference type="EMBL" id="CAH1249316.1"/>
    </source>
</evidence>
<evidence type="ECO:0000256" key="3">
    <source>
        <dbReference type="ARBA" id="ARBA00022692"/>
    </source>
</evidence>
<dbReference type="GO" id="GO:0007166">
    <property type="term" value="P:cell surface receptor signaling pathway"/>
    <property type="evidence" value="ECO:0007669"/>
    <property type="project" value="InterPro"/>
</dbReference>
<dbReference type="InterPro" id="IPR057244">
    <property type="entry name" value="GAIN_B"/>
</dbReference>
<dbReference type="PANTHER" id="PTHR47767:SF1">
    <property type="entry name" value="ADHESION G PROTEIN-COUPLED RECEPTOR G7"/>
    <property type="match status" value="1"/>
</dbReference>
<dbReference type="PROSITE" id="PS50262">
    <property type="entry name" value="G_PROTEIN_RECEP_F1_2"/>
    <property type="match status" value="1"/>
</dbReference>
<dbReference type="InterPro" id="IPR000203">
    <property type="entry name" value="GPS"/>
</dbReference>
<dbReference type="PROSITE" id="PS50024">
    <property type="entry name" value="SEA"/>
    <property type="match status" value="1"/>
</dbReference>
<dbReference type="SMART" id="SM00409">
    <property type="entry name" value="IG"/>
    <property type="match status" value="4"/>
</dbReference>
<dbReference type="Gene3D" id="2.60.220.50">
    <property type="match status" value="1"/>
</dbReference>
<organism evidence="15 16">
    <name type="scientific">Branchiostoma lanceolatum</name>
    <name type="common">Common lancelet</name>
    <name type="synonym">Amphioxus lanceolatum</name>
    <dbReference type="NCBI Taxonomy" id="7740"/>
    <lineage>
        <taxon>Eukaryota</taxon>
        <taxon>Metazoa</taxon>
        <taxon>Chordata</taxon>
        <taxon>Cephalochordata</taxon>
        <taxon>Leptocardii</taxon>
        <taxon>Amphioxiformes</taxon>
        <taxon>Branchiostomatidae</taxon>
        <taxon>Branchiostoma</taxon>
    </lineage>
</organism>
<evidence type="ECO:0000256" key="8">
    <source>
        <dbReference type="SAM" id="Phobius"/>
    </source>
</evidence>
<dbReference type="InterPro" id="IPR000082">
    <property type="entry name" value="SEA_dom"/>
</dbReference>
<dbReference type="InterPro" id="IPR046338">
    <property type="entry name" value="GAIN_dom_sf"/>
</dbReference>
<dbReference type="PROSITE" id="PS50835">
    <property type="entry name" value="IG_LIKE"/>
    <property type="match status" value="4"/>
</dbReference>
<evidence type="ECO:0000256" key="5">
    <source>
        <dbReference type="ARBA" id="ARBA00023136"/>
    </source>
</evidence>
<dbReference type="InterPro" id="IPR000832">
    <property type="entry name" value="GPCR_2_secretin-like"/>
</dbReference>
<dbReference type="InterPro" id="IPR053985">
    <property type="entry name" value="GPR128_GAIN_subdom_A"/>
</dbReference>
<dbReference type="InterPro" id="IPR017981">
    <property type="entry name" value="GPCR_2-like_7TM"/>
</dbReference>
<feature type="transmembrane region" description="Helical" evidence="8">
    <location>
        <begin position="1987"/>
        <end position="2006"/>
    </location>
</feature>
<dbReference type="GO" id="GO:0016020">
    <property type="term" value="C:membrane"/>
    <property type="evidence" value="ECO:0007669"/>
    <property type="project" value="UniProtKB-SubCell"/>
</dbReference>
<dbReference type="InterPro" id="IPR003598">
    <property type="entry name" value="Ig_sub2"/>
</dbReference>
<dbReference type="PROSITE" id="PS50221">
    <property type="entry name" value="GAIN_B"/>
    <property type="match status" value="1"/>
</dbReference>
<dbReference type="InterPro" id="IPR013783">
    <property type="entry name" value="Ig-like_fold"/>
</dbReference>
<evidence type="ECO:0000256" key="6">
    <source>
        <dbReference type="ARBA" id="ARBA00023157"/>
    </source>
</evidence>
<comment type="similarity">
    <text evidence="2">Belongs to the G-protein coupled receptor 2 family. Adhesion G-protein coupled receptor (ADGR) subfamily.</text>
</comment>
<evidence type="ECO:0000259" key="14">
    <source>
        <dbReference type="PROSITE" id="PS50835"/>
    </source>
</evidence>
<dbReference type="EMBL" id="OV696702">
    <property type="protein sequence ID" value="CAH1249316.1"/>
    <property type="molecule type" value="Genomic_DNA"/>
</dbReference>
<dbReference type="InterPro" id="IPR017452">
    <property type="entry name" value="GPCR_Rhodpsn_7TM"/>
</dbReference>
<dbReference type="InterPro" id="IPR003599">
    <property type="entry name" value="Ig_sub"/>
</dbReference>
<dbReference type="FunFam" id="1.20.1070.10:FF:000495">
    <property type="entry name" value="Predicted protein"/>
    <property type="match status" value="1"/>
</dbReference>
<feature type="region of interest" description="Disordered" evidence="7">
    <location>
        <begin position="2057"/>
        <end position="2101"/>
    </location>
</feature>
<dbReference type="Pfam" id="PF01825">
    <property type="entry name" value="GPS"/>
    <property type="match status" value="1"/>
</dbReference>
<dbReference type="Pfam" id="PF13927">
    <property type="entry name" value="Ig_3"/>
    <property type="match status" value="4"/>
</dbReference>
<feature type="compositionally biased region" description="Polar residues" evidence="7">
    <location>
        <begin position="2091"/>
        <end position="2101"/>
    </location>
</feature>
<evidence type="ECO:0000259" key="12">
    <source>
        <dbReference type="PROSITE" id="PS50261"/>
    </source>
</evidence>
<evidence type="ECO:0000256" key="2">
    <source>
        <dbReference type="ARBA" id="ARBA00007343"/>
    </source>
</evidence>
<evidence type="ECO:0000256" key="4">
    <source>
        <dbReference type="ARBA" id="ARBA00022989"/>
    </source>
</evidence>
<dbReference type="Gene3D" id="2.60.40.10">
    <property type="entry name" value="Immunoglobulins"/>
    <property type="match status" value="4"/>
</dbReference>
<dbReference type="Gene3D" id="1.20.1070.10">
    <property type="entry name" value="Rhodopsin 7-helix transmembrane proteins"/>
    <property type="match status" value="1"/>
</dbReference>
<dbReference type="SUPFAM" id="SSF81321">
    <property type="entry name" value="Family A G protein-coupled receptor-like"/>
    <property type="match status" value="1"/>
</dbReference>
<feature type="transmembrane region" description="Helical" evidence="8">
    <location>
        <begin position="1855"/>
        <end position="1877"/>
    </location>
</feature>
<evidence type="ECO:0000259" key="10">
    <source>
        <dbReference type="PROSITE" id="PS50024"/>
    </source>
</evidence>
<keyword evidence="6" id="KW-1015">Disulfide bond</keyword>
<evidence type="ECO:0000313" key="16">
    <source>
        <dbReference type="Proteomes" id="UP000838412"/>
    </source>
</evidence>
<feature type="chain" id="PRO_5035476611" evidence="9">
    <location>
        <begin position="32"/>
        <end position="2101"/>
    </location>
</feature>
<dbReference type="SUPFAM" id="SSF48726">
    <property type="entry name" value="Immunoglobulin"/>
    <property type="match status" value="4"/>
</dbReference>
<evidence type="ECO:0000259" key="11">
    <source>
        <dbReference type="PROSITE" id="PS50221"/>
    </source>
</evidence>
<evidence type="ECO:0000256" key="7">
    <source>
        <dbReference type="SAM" id="MobiDB-lite"/>
    </source>
</evidence>
<gene>
    <name evidence="15" type="primary">ADGRG4</name>
    <name evidence="15" type="ORF">BLAG_LOCUS10468</name>
</gene>
<feature type="transmembrane region" description="Helical" evidence="8">
    <location>
        <begin position="2012"/>
        <end position="2031"/>
    </location>
</feature>
<dbReference type="PROSITE" id="PS50261">
    <property type="entry name" value="G_PROTEIN_RECEP_F2_4"/>
    <property type="match status" value="1"/>
</dbReference>
<feature type="domain" description="G-protein coupled receptors family 1 profile" evidence="13">
    <location>
        <begin position="1799"/>
        <end position="2000"/>
    </location>
</feature>